<reference evidence="2" key="2">
    <citation type="submission" date="2023-01" db="EMBL/GenBank/DDBJ databases">
        <title>Gilvimarinus xylanilyticus HB14 isolated from Caulerpa lentillifera aquaculture base in Hainan, China.</title>
        <authorList>
            <person name="Zhang Y.-J."/>
        </authorList>
    </citation>
    <scope>NUCLEOTIDE SEQUENCE</scope>
    <source>
        <strain evidence="2">HB14</strain>
    </source>
</reference>
<name>A0A9X2KX16_9GAMM</name>
<accession>A0A9X2KX16</accession>
<sequence>MLSILTVSRSLENLDKLIISIPKAFPKGDYEVICSWNGESLPPIGRYDSQNILFESIKPYNFSKNNNEIAEMASYDTLLFINDDIELDQHCIDRALTVFQQRDVGVVGANLRYPDGNIQHAGMFINDELMPYHYLKNKASYRDPRVAYDMDVPAVTGAFVIIDREEFLAVRFDEQCEVAAQDVILCLEYREAFQKKVMYCHNATAIHYENKTRKLFDQKVTPPNDIKRMKDVITRMFSKEQVVLPNSDDVKLRVVTEKPGWIMHRKGEEIVKRLKNAKINEDYHDANVHYYINYGYFNKRPKSGVVVANFTHFDEALHADKWISVAREVDHCIAVSEEAAENLRRFDIPEEKITVIKVGADASFKPRMTLGIVGRVYKGGRKGEHLVHQLNNDPEVMKGVKIVATNDSWGVPVWDFDDFSDFYQAVDYLLVPSLIEGGPVPFMEALASGTMAIAPPIGVIPEFPHIEYRTGDYESLKKAIISTRDNYLAQKGRLSSYMMSHNWSTWANQHVMLFKHLLTRNC</sequence>
<reference evidence="2" key="1">
    <citation type="submission" date="2022-05" db="EMBL/GenBank/DDBJ databases">
        <authorList>
            <person name="Sun H.-N."/>
        </authorList>
    </citation>
    <scope>NUCLEOTIDE SEQUENCE</scope>
    <source>
        <strain evidence="2">HB14</strain>
    </source>
</reference>
<dbReference type="EMBL" id="JAMFTH010000004">
    <property type="protein sequence ID" value="MCP8900285.1"/>
    <property type="molecule type" value="Genomic_DNA"/>
</dbReference>
<dbReference type="PANTHER" id="PTHR43179:SF7">
    <property type="entry name" value="RHAMNOSYLTRANSFERASE WBBL"/>
    <property type="match status" value="1"/>
</dbReference>
<gene>
    <name evidence="2" type="ORF">M6D89_13345</name>
</gene>
<dbReference type="SUPFAM" id="SSF53756">
    <property type="entry name" value="UDP-Glycosyltransferase/glycogen phosphorylase"/>
    <property type="match status" value="1"/>
</dbReference>
<keyword evidence="2" id="KW-0808">Transferase</keyword>
<dbReference type="SUPFAM" id="SSF53448">
    <property type="entry name" value="Nucleotide-diphospho-sugar transferases"/>
    <property type="match status" value="1"/>
</dbReference>
<evidence type="ECO:0000313" key="2">
    <source>
        <dbReference type="EMBL" id="MCP8900285.1"/>
    </source>
</evidence>
<evidence type="ECO:0000313" key="3">
    <source>
        <dbReference type="Proteomes" id="UP001139319"/>
    </source>
</evidence>
<keyword evidence="2" id="KW-0328">Glycosyltransferase</keyword>
<keyword evidence="3" id="KW-1185">Reference proteome</keyword>
<organism evidence="2 3">
    <name type="scientific">Gilvimarinus xylanilyticus</name>
    <dbReference type="NCBI Taxonomy" id="2944139"/>
    <lineage>
        <taxon>Bacteria</taxon>
        <taxon>Pseudomonadati</taxon>
        <taxon>Pseudomonadota</taxon>
        <taxon>Gammaproteobacteria</taxon>
        <taxon>Cellvibrionales</taxon>
        <taxon>Cellvibrionaceae</taxon>
        <taxon>Gilvimarinus</taxon>
    </lineage>
</organism>
<comment type="caution">
    <text evidence="2">The sequence shown here is derived from an EMBL/GenBank/DDBJ whole genome shotgun (WGS) entry which is preliminary data.</text>
</comment>
<evidence type="ECO:0000259" key="1">
    <source>
        <dbReference type="Pfam" id="PF13439"/>
    </source>
</evidence>
<dbReference type="Gene3D" id="3.90.550.10">
    <property type="entry name" value="Spore Coat Polysaccharide Biosynthesis Protein SpsA, Chain A"/>
    <property type="match status" value="1"/>
</dbReference>
<dbReference type="RefSeq" id="WP_253968577.1">
    <property type="nucleotide sequence ID" value="NZ_JAMFTH010000004.1"/>
</dbReference>
<dbReference type="Proteomes" id="UP001139319">
    <property type="component" value="Unassembled WGS sequence"/>
</dbReference>
<dbReference type="AlphaFoldDB" id="A0A9X2KX16"/>
<proteinExistence type="predicted"/>
<protein>
    <submittedName>
        <fullName evidence="2">Glycosyltransferase</fullName>
        <ecNumber evidence="2">2.4.-.-</ecNumber>
    </submittedName>
</protein>
<feature type="domain" description="Glycosyltransferase subfamily 4-like N-terminal" evidence="1">
    <location>
        <begin position="320"/>
        <end position="363"/>
    </location>
</feature>
<dbReference type="PANTHER" id="PTHR43179">
    <property type="entry name" value="RHAMNOSYLTRANSFERASE WBBL"/>
    <property type="match status" value="1"/>
</dbReference>
<dbReference type="InterPro" id="IPR028098">
    <property type="entry name" value="Glyco_trans_4-like_N"/>
</dbReference>
<dbReference type="EC" id="2.4.-.-" evidence="2"/>
<dbReference type="Pfam" id="PF13439">
    <property type="entry name" value="Glyco_transf_4"/>
    <property type="match status" value="1"/>
</dbReference>
<dbReference type="InterPro" id="IPR029044">
    <property type="entry name" value="Nucleotide-diphossugar_trans"/>
</dbReference>
<dbReference type="GO" id="GO:0016757">
    <property type="term" value="F:glycosyltransferase activity"/>
    <property type="evidence" value="ECO:0007669"/>
    <property type="project" value="UniProtKB-KW"/>
</dbReference>
<dbReference type="Gene3D" id="3.40.50.2000">
    <property type="entry name" value="Glycogen Phosphorylase B"/>
    <property type="match status" value="2"/>
</dbReference>